<dbReference type="HOGENOM" id="CLU_3201844_0_0_0"/>
<dbReference type="Proteomes" id="UP000001916">
    <property type="component" value="Plasmid pMESIL01"/>
</dbReference>
<reference evidence="1 2" key="1">
    <citation type="journal article" date="2010" name="Stand. Genomic Sci.">
        <title>Complete genome sequence of Meiothermus silvanus type strain (VI-R2).</title>
        <authorList>
            <person name="Sikorski J."/>
            <person name="Tindall B.J."/>
            <person name="Lowry S."/>
            <person name="Lucas S."/>
            <person name="Nolan M."/>
            <person name="Copeland A."/>
            <person name="Glavina Del Rio T."/>
            <person name="Tice H."/>
            <person name="Cheng J.F."/>
            <person name="Han C."/>
            <person name="Pitluck S."/>
            <person name="Liolios K."/>
            <person name="Ivanova N."/>
            <person name="Mavromatis K."/>
            <person name="Mikhailova N."/>
            <person name="Pati A."/>
            <person name="Goodwin L."/>
            <person name="Chen A."/>
            <person name="Palaniappan K."/>
            <person name="Land M."/>
            <person name="Hauser L."/>
            <person name="Chang Y.J."/>
            <person name="Jeffries C.D."/>
            <person name="Rohde M."/>
            <person name="Goker M."/>
            <person name="Woyke T."/>
            <person name="Bristow J."/>
            <person name="Eisen J.A."/>
            <person name="Markowitz V."/>
            <person name="Hugenholtz P."/>
            <person name="Kyrpides N.C."/>
            <person name="Klenk H.P."/>
            <person name="Lapidus A."/>
        </authorList>
    </citation>
    <scope>NUCLEOTIDE SEQUENCE [LARGE SCALE GENOMIC DNA]</scope>
    <source>
        <strain evidence="2">ATCC 700542 / DSM 9946 / VI-R2</strain>
        <plasmid evidence="2">Plasmid pMESIL01</plasmid>
    </source>
</reference>
<gene>
    <name evidence="1" type="ORF">Mesil_3244</name>
</gene>
<organism evidence="1 2">
    <name type="scientific">Allomeiothermus silvanus (strain ATCC 700542 / DSM 9946 / NBRC 106475 / NCIMB 13440 / VI-R2)</name>
    <name type="common">Thermus silvanus</name>
    <dbReference type="NCBI Taxonomy" id="526227"/>
    <lineage>
        <taxon>Bacteria</taxon>
        <taxon>Thermotogati</taxon>
        <taxon>Deinococcota</taxon>
        <taxon>Deinococci</taxon>
        <taxon>Thermales</taxon>
        <taxon>Thermaceae</taxon>
        <taxon>Allomeiothermus</taxon>
    </lineage>
</organism>
<dbReference type="EMBL" id="CP002043">
    <property type="protein sequence ID" value="ADH65060.1"/>
    <property type="molecule type" value="Genomic_DNA"/>
</dbReference>
<keyword evidence="2" id="KW-1185">Reference proteome</keyword>
<geneLocation type="plasmid" evidence="1 2">
    <name>pMESIL01</name>
</geneLocation>
<accession>D7BIQ4</accession>
<evidence type="ECO:0000313" key="2">
    <source>
        <dbReference type="Proteomes" id="UP000001916"/>
    </source>
</evidence>
<protein>
    <submittedName>
        <fullName evidence="1">Uncharacterized protein</fullName>
    </submittedName>
</protein>
<sequence>MGVSWYEAKASIVRDAIRTYLAHQSMSLPQLRKSYRDNLTLNEGR</sequence>
<name>D7BIQ4_ALLS1</name>
<proteinExistence type="predicted"/>
<dbReference type="AlphaFoldDB" id="D7BIQ4"/>
<keyword evidence="1" id="KW-0614">Plasmid</keyword>
<evidence type="ECO:0000313" key="1">
    <source>
        <dbReference type="EMBL" id="ADH65060.1"/>
    </source>
</evidence>
<dbReference type="KEGG" id="msv:Mesil_3244"/>